<dbReference type="InterPro" id="IPR022742">
    <property type="entry name" value="Hydrolase_4"/>
</dbReference>
<dbReference type="PANTHER" id="PTHR11614">
    <property type="entry name" value="PHOSPHOLIPASE-RELATED"/>
    <property type="match status" value="1"/>
</dbReference>
<evidence type="ECO:0000313" key="3">
    <source>
        <dbReference type="Proteomes" id="UP001549099"/>
    </source>
</evidence>
<evidence type="ECO:0000259" key="1">
    <source>
        <dbReference type="Pfam" id="PF12146"/>
    </source>
</evidence>
<protein>
    <submittedName>
        <fullName evidence="2">Alpha-beta hydrolase superfamily lysophospholipase</fullName>
    </submittedName>
</protein>
<dbReference type="Gene3D" id="3.40.50.1820">
    <property type="entry name" value="alpha/beta hydrolase"/>
    <property type="match status" value="1"/>
</dbReference>
<gene>
    <name evidence="2" type="ORF">ABID49_002351</name>
</gene>
<comment type="caution">
    <text evidence="2">The sequence shown here is derived from an EMBL/GenBank/DDBJ whole genome shotgun (WGS) entry which is preliminary data.</text>
</comment>
<evidence type="ECO:0000313" key="2">
    <source>
        <dbReference type="EMBL" id="MET3576433.1"/>
    </source>
</evidence>
<dbReference type="GO" id="GO:0016787">
    <property type="term" value="F:hydrolase activity"/>
    <property type="evidence" value="ECO:0007669"/>
    <property type="project" value="UniProtKB-KW"/>
</dbReference>
<feature type="domain" description="Serine aminopeptidase S33" evidence="1">
    <location>
        <begin position="24"/>
        <end position="286"/>
    </location>
</feature>
<name>A0ABV2GDR3_9BACL</name>
<dbReference type="InterPro" id="IPR051044">
    <property type="entry name" value="MAG_DAG_Lipase"/>
</dbReference>
<dbReference type="Proteomes" id="UP001549099">
    <property type="component" value="Unassembled WGS sequence"/>
</dbReference>
<proteinExistence type="predicted"/>
<organism evidence="2 3">
    <name type="scientific">Bhargavaea ullalensis</name>
    <dbReference type="NCBI Taxonomy" id="1265685"/>
    <lineage>
        <taxon>Bacteria</taxon>
        <taxon>Bacillati</taxon>
        <taxon>Bacillota</taxon>
        <taxon>Bacilli</taxon>
        <taxon>Bacillales</taxon>
        <taxon>Caryophanaceae</taxon>
        <taxon>Bhargavaea</taxon>
    </lineage>
</organism>
<dbReference type="Pfam" id="PF12146">
    <property type="entry name" value="Hydrolase_4"/>
    <property type="match status" value="1"/>
</dbReference>
<dbReference type="RefSeq" id="WP_376837167.1">
    <property type="nucleotide sequence ID" value="NZ_JBHLWY010000009.1"/>
</dbReference>
<keyword evidence="2" id="KW-0378">Hydrolase</keyword>
<dbReference type="EMBL" id="JBEPLW010000023">
    <property type="protein sequence ID" value="MET3576433.1"/>
    <property type="molecule type" value="Genomic_DNA"/>
</dbReference>
<keyword evidence="3" id="KW-1185">Reference proteome</keyword>
<reference evidence="2 3" key="1">
    <citation type="submission" date="2024-06" db="EMBL/GenBank/DDBJ databases">
        <title>Genomic Encyclopedia of Type Strains, Phase IV (KMG-IV): sequencing the most valuable type-strain genomes for metagenomic binning, comparative biology and taxonomic classification.</title>
        <authorList>
            <person name="Goeker M."/>
        </authorList>
    </citation>
    <scope>NUCLEOTIDE SEQUENCE [LARGE SCALE GENOMIC DNA]</scope>
    <source>
        <strain evidence="2 3">DSM 26128</strain>
    </source>
</reference>
<sequence>MDRMTIHMTDGQMISAFVLEPAGTPNGHIHLLHGMAEHIGRYEGFAKRLRDAGYIVSGHDHRGHGETCRMNGIRGYFAEKDGFERVVRDAYEVISFLRATHPSPDFTLFGHSMGSFVARRYAQRYGSGLDRAIFMGTGAHPGPLLSAGRTVAAAYSAAGAEKEPNQLLNSLTFGSYNSKFSDEGSPFAWLSEDEEAVRAYMDDEDCGFVSTTGFFSDLFDGLDLIHRDREIRKMPASLPVLMISGSSDPVGEEGTGVFKAARQMEKNGAERVTVLLLEGGRHEILHSRHRDAVVRFVLEWIRKWGGK</sequence>
<dbReference type="InterPro" id="IPR029058">
    <property type="entry name" value="AB_hydrolase_fold"/>
</dbReference>
<accession>A0ABV2GDR3</accession>
<dbReference type="SUPFAM" id="SSF53474">
    <property type="entry name" value="alpha/beta-Hydrolases"/>
    <property type="match status" value="1"/>
</dbReference>